<dbReference type="PANTHER" id="PTHR35004">
    <property type="entry name" value="TRANSPOSASE RV3428C-RELATED"/>
    <property type="match status" value="1"/>
</dbReference>
<name>A0AAW3RSQ4_9GAMM</name>
<sequence>MSAESSGLFTLKEINRIRILQDVIDRRTTSGRAAQLLGVTPRHCSRLLKRYREHGPLGINNRGRGNPGNRLLPKTFTDQALEIIKEKYSDFGPTLAREKLEEIHGLILGKETVRRLMIKTGLWVPRKMRAPKIQQPRYRRACVGELIQIDGCDHYWFENRASPCTLLVYVDDATSRLMYLRFAQSESTFSYFEATRGYIERHGKPMSFYSDKASVFRVNNKNATTGDGFTQFGRAMHELNIQTICAETSSAKGRVERAHLTLQDRLVKELRLQNINNIKDANAYIESFIEDYNHRFSKPPRHDFNANRPLEPNDNLDLIFTWKELRKVSKNLTLQYDKILYLIEDSEQSRKAIGKYVEVYHFPNDHKEIWLNGSPLPYVTYDRLSVVDQGQIVSNKRLGHTLQIVQEVQKKRDNTRSRSVPSVDGPDFTRSRLAKKGKKSQRSLNQNDMLEALIKLQTESDVIFGKK</sequence>
<feature type="domain" description="Integrase catalytic" evidence="2">
    <location>
        <begin position="132"/>
        <end position="317"/>
    </location>
</feature>
<dbReference type="Gene3D" id="3.30.420.10">
    <property type="entry name" value="Ribonuclease H-like superfamily/Ribonuclease H"/>
    <property type="match status" value="1"/>
</dbReference>
<protein>
    <submittedName>
        <fullName evidence="3">ISNCY family transposase</fullName>
    </submittedName>
</protein>
<evidence type="ECO:0000313" key="4">
    <source>
        <dbReference type="Proteomes" id="UP000584405"/>
    </source>
</evidence>
<evidence type="ECO:0000256" key="1">
    <source>
        <dbReference type="SAM" id="MobiDB-lite"/>
    </source>
</evidence>
<dbReference type="InterPro" id="IPR009057">
    <property type="entry name" value="Homeodomain-like_sf"/>
</dbReference>
<dbReference type="Proteomes" id="UP000584405">
    <property type="component" value="Unassembled WGS sequence"/>
</dbReference>
<feature type="compositionally biased region" description="Basic residues" evidence="1">
    <location>
        <begin position="432"/>
        <end position="441"/>
    </location>
</feature>
<dbReference type="InterPro" id="IPR047797">
    <property type="entry name" value="ISNCY_transpos"/>
</dbReference>
<evidence type="ECO:0000259" key="2">
    <source>
        <dbReference type="PROSITE" id="PS50994"/>
    </source>
</evidence>
<organism evidence="3 4">
    <name type="scientific">Pectobacterium versatile</name>
    <dbReference type="NCBI Taxonomy" id="2488639"/>
    <lineage>
        <taxon>Bacteria</taxon>
        <taxon>Pseudomonadati</taxon>
        <taxon>Pseudomonadota</taxon>
        <taxon>Gammaproteobacteria</taxon>
        <taxon>Enterobacterales</taxon>
        <taxon>Pectobacteriaceae</taxon>
        <taxon>Pectobacterium</taxon>
    </lineage>
</organism>
<evidence type="ECO:0000313" key="3">
    <source>
        <dbReference type="EMBL" id="MBA0158971.1"/>
    </source>
</evidence>
<feature type="region of interest" description="Disordered" evidence="1">
    <location>
        <begin position="409"/>
        <end position="443"/>
    </location>
</feature>
<reference evidence="3 4" key="1">
    <citation type="submission" date="2020-07" db="EMBL/GenBank/DDBJ databases">
        <title>Updated taxonomy of Pectobacterium genus in the CIRM-CFBP bacterial collection: when new species reveal old endemic population.</title>
        <authorList>
            <person name="Pedron J."/>
            <person name="Barny M.A."/>
            <person name="Portier P."/>
        </authorList>
    </citation>
    <scope>NUCLEOTIDE SEQUENCE [LARGE SCALE GENOMIC DNA]</scope>
    <source>
        <strain evidence="3 4">CFBP5669</strain>
    </source>
</reference>
<accession>A0AAW3RSQ4</accession>
<dbReference type="GO" id="GO:0003676">
    <property type="term" value="F:nucleic acid binding"/>
    <property type="evidence" value="ECO:0007669"/>
    <property type="project" value="InterPro"/>
</dbReference>
<dbReference type="SUPFAM" id="SSF53098">
    <property type="entry name" value="Ribonuclease H-like"/>
    <property type="match status" value="1"/>
</dbReference>
<dbReference type="RefSeq" id="WP_180790153.1">
    <property type="nucleotide sequence ID" value="NZ_JACDRT010000005.1"/>
</dbReference>
<dbReference type="AlphaFoldDB" id="A0AAW3RSQ4"/>
<gene>
    <name evidence="3" type="ORF">H0253_08965</name>
</gene>
<dbReference type="InterPro" id="IPR055247">
    <property type="entry name" value="InsJ-like_HTH"/>
</dbReference>
<dbReference type="GO" id="GO:0015074">
    <property type="term" value="P:DNA integration"/>
    <property type="evidence" value="ECO:0007669"/>
    <property type="project" value="InterPro"/>
</dbReference>
<dbReference type="InterPro" id="IPR036397">
    <property type="entry name" value="RNaseH_sf"/>
</dbReference>
<dbReference type="InterPro" id="IPR012337">
    <property type="entry name" value="RNaseH-like_sf"/>
</dbReference>
<dbReference type="InterPro" id="IPR001584">
    <property type="entry name" value="Integrase_cat-core"/>
</dbReference>
<dbReference type="EMBL" id="JACDRT010000005">
    <property type="protein sequence ID" value="MBA0158971.1"/>
    <property type="molecule type" value="Genomic_DNA"/>
</dbReference>
<comment type="caution">
    <text evidence="3">The sequence shown here is derived from an EMBL/GenBank/DDBJ whole genome shotgun (WGS) entry which is preliminary data.</text>
</comment>
<dbReference type="Pfam" id="PF13518">
    <property type="entry name" value="HTH_28"/>
    <property type="match status" value="1"/>
</dbReference>
<dbReference type="NCBIfam" id="NF033594">
    <property type="entry name" value="transpos_ISNCY_2"/>
    <property type="match status" value="1"/>
</dbReference>
<proteinExistence type="predicted"/>
<dbReference type="PROSITE" id="PS50994">
    <property type="entry name" value="INTEGRASE"/>
    <property type="match status" value="1"/>
</dbReference>
<dbReference type="SUPFAM" id="SSF46689">
    <property type="entry name" value="Homeodomain-like"/>
    <property type="match status" value="1"/>
</dbReference>
<dbReference type="PANTHER" id="PTHR35004:SF7">
    <property type="entry name" value="INTEGRASE PROTEIN"/>
    <property type="match status" value="1"/>
</dbReference>